<dbReference type="RefSeq" id="WP_144360030.1">
    <property type="nucleotide sequence ID" value="NZ_VMNH01000023.1"/>
</dbReference>
<name>A0A557S0F1_9GAMM</name>
<dbReference type="Gene3D" id="2.60.120.200">
    <property type="match status" value="1"/>
</dbReference>
<protein>
    <submittedName>
        <fullName evidence="1">LamG domain-containing protein</fullName>
    </submittedName>
</protein>
<dbReference type="EMBL" id="VMNH01000023">
    <property type="protein sequence ID" value="TVO70893.1"/>
    <property type="molecule type" value="Genomic_DNA"/>
</dbReference>
<evidence type="ECO:0000313" key="1">
    <source>
        <dbReference type="EMBL" id="TVO70893.1"/>
    </source>
</evidence>
<reference evidence="1 2" key="1">
    <citation type="submission" date="2019-07" db="EMBL/GenBank/DDBJ databases">
        <title>The pathways for chlorine oxyanion respiration interact through the shared metabolite chlorate.</title>
        <authorList>
            <person name="Barnum T.P."/>
            <person name="Cheng Y."/>
            <person name="Hill K.A."/>
            <person name="Lucas L.N."/>
            <person name="Carlson H.K."/>
            <person name="Coates J.D."/>
        </authorList>
    </citation>
    <scope>NUCLEOTIDE SEQUENCE [LARGE SCALE GENOMIC DNA]</scope>
    <source>
        <strain evidence="1 2">BK-1</strain>
    </source>
</reference>
<accession>A0A557S0F1</accession>
<dbReference type="Proteomes" id="UP000316649">
    <property type="component" value="Unassembled WGS sequence"/>
</dbReference>
<sequence length="606" mass="66701">MAASGTNLLPAITGVHSGFPQVLRAADFDPAAIDGGSLSLSNGGGDLRIYSDATKTTRLPIDVVRFVTGGTPDIEVHFRHPSAYTNAPYHIERSATESVQPAEWEPYGRDAVWSDYYAVLHMNDGSYIDATGNGHDGAVTGTLSQTTTSHPWGGEWTSFDNNVNEYITINGSSDFGDATSDVTISAWSKANADGTGGIISNRLSSEEGDWFQINKRSSANEWQFSAHDGAYLGEVYVKPIAATADPHLFHLAIDSGSVIPSVDGSSTGTLTLSGDGILNSSKPITVGHYYDLSVTAYDYYGHIGEVRLRESYLSIDWRATEYSNQSAPGAWGTVGTWSDSAGTTPVTKDLTTQWNVLEQLTTDHATRWDILNAVDTDLQTAWHLLNKVTKDEFTSWDILQQLSKDVNISWDIIAALFHITSDMNMRWNIINAVQKDVQTAWQLLNSVIKSQSFSWHLLNAMTKDVQTDWHILESVERDVAITWDVDSSLTAVTKDIDLRYNILQAITTSFDSQWNLLEAVTQDQDIRFDIANAVVTALGAGWNIVNGVATDLPLRWNSLELMQNSLTLTWSVDGLAITPITFIPVRPEIRQIPVPLENRIIPVRRN</sequence>
<evidence type="ECO:0000313" key="2">
    <source>
        <dbReference type="Proteomes" id="UP000316649"/>
    </source>
</evidence>
<dbReference type="AlphaFoldDB" id="A0A557S0F1"/>
<keyword evidence="2" id="KW-1185">Reference proteome</keyword>
<comment type="caution">
    <text evidence="1">The sequence shown here is derived from an EMBL/GenBank/DDBJ whole genome shotgun (WGS) entry which is preliminary data.</text>
</comment>
<dbReference type="OrthoDB" id="7068554at2"/>
<organism evidence="1 2">
    <name type="scientific">Sedimenticola selenatireducens</name>
    <dbReference type="NCBI Taxonomy" id="191960"/>
    <lineage>
        <taxon>Bacteria</taxon>
        <taxon>Pseudomonadati</taxon>
        <taxon>Pseudomonadota</taxon>
        <taxon>Gammaproteobacteria</taxon>
        <taxon>Chromatiales</taxon>
        <taxon>Sedimenticolaceae</taxon>
        <taxon>Sedimenticola</taxon>
    </lineage>
</organism>
<dbReference type="InterPro" id="IPR013320">
    <property type="entry name" value="ConA-like_dom_sf"/>
</dbReference>
<gene>
    <name evidence="1" type="ORF">FHP88_15680</name>
</gene>
<dbReference type="SUPFAM" id="SSF49899">
    <property type="entry name" value="Concanavalin A-like lectins/glucanases"/>
    <property type="match status" value="1"/>
</dbReference>
<proteinExistence type="predicted"/>